<proteinExistence type="inferred from homology"/>
<dbReference type="InterPro" id="IPR002549">
    <property type="entry name" value="AI-2E-like"/>
</dbReference>
<evidence type="ECO:0000313" key="7">
    <source>
        <dbReference type="EMBL" id="PSR35444.1"/>
    </source>
</evidence>
<dbReference type="GO" id="GO:0016020">
    <property type="term" value="C:membrane"/>
    <property type="evidence" value="ECO:0007669"/>
    <property type="project" value="UniProtKB-SubCell"/>
</dbReference>
<keyword evidence="4 6" id="KW-1133">Transmembrane helix</keyword>
<dbReference type="PANTHER" id="PTHR21716">
    <property type="entry name" value="TRANSMEMBRANE PROTEIN"/>
    <property type="match status" value="1"/>
</dbReference>
<comment type="subcellular location">
    <subcellularLocation>
        <location evidence="1">Membrane</location>
        <topology evidence="1">Multi-pass membrane protein</topology>
    </subcellularLocation>
</comment>
<keyword evidence="3 6" id="KW-0812">Transmembrane</keyword>
<evidence type="ECO:0000256" key="4">
    <source>
        <dbReference type="ARBA" id="ARBA00022989"/>
    </source>
</evidence>
<feature type="transmembrane region" description="Helical" evidence="6">
    <location>
        <begin position="63"/>
        <end position="83"/>
    </location>
</feature>
<keyword evidence="5 6" id="KW-0472">Membrane</keyword>
<evidence type="ECO:0000256" key="6">
    <source>
        <dbReference type="SAM" id="Phobius"/>
    </source>
</evidence>
<dbReference type="Pfam" id="PF01594">
    <property type="entry name" value="AI-2E_transport"/>
    <property type="match status" value="1"/>
</dbReference>
<evidence type="ECO:0000256" key="1">
    <source>
        <dbReference type="ARBA" id="ARBA00004141"/>
    </source>
</evidence>
<feature type="transmembrane region" description="Helical" evidence="6">
    <location>
        <begin position="243"/>
        <end position="262"/>
    </location>
</feature>
<evidence type="ECO:0000313" key="8">
    <source>
        <dbReference type="Proteomes" id="UP000242972"/>
    </source>
</evidence>
<feature type="transmembrane region" description="Helical" evidence="6">
    <location>
        <begin position="12"/>
        <end position="42"/>
    </location>
</feature>
<evidence type="ECO:0000256" key="2">
    <source>
        <dbReference type="ARBA" id="ARBA00009773"/>
    </source>
</evidence>
<feature type="transmembrane region" description="Helical" evidence="6">
    <location>
        <begin position="306"/>
        <end position="332"/>
    </location>
</feature>
<dbReference type="Proteomes" id="UP000242972">
    <property type="component" value="Unassembled WGS sequence"/>
</dbReference>
<protein>
    <submittedName>
        <fullName evidence="7">Sporulation integral membrane protein YtvI</fullName>
    </submittedName>
</protein>
<gene>
    <name evidence="7" type="ORF">C7B46_00165</name>
</gene>
<sequence length="342" mass="37236">MSRYWSNMAWSILFLAGAYCFWRWCIGYILPFLLGALIALFLRPLSERLEEWGLSRGTAALGSLVLAGGFVALTMSAVIALLVSEIVQLSQRLPKYVKEWRQLVDHHRGMGEAVISQLHLNPTLLNSSLGGMVRVAEGMLRHLLVFLLHVPDAALVLILSTLTAFFLLRDHRWASRVVLRTLPPTMRTQYWEMKYGIVNGTLRFIKAELFLVSVTAAVTTAGLLIAGFRYAVLVGVLAGLLDLVPYLGPTVILGPWAAILLISGHYLAAAKLAMVLAAVAIARQVLEPRLVGTSMGLHPLVALGALYIGIRVFGASGVIVGPLTALGLRVMFQSRQGSIKAS</sequence>
<dbReference type="EMBL" id="PXYW01000001">
    <property type="protein sequence ID" value="PSR35444.1"/>
    <property type="molecule type" value="Genomic_DNA"/>
</dbReference>
<evidence type="ECO:0000256" key="5">
    <source>
        <dbReference type="ARBA" id="ARBA00023136"/>
    </source>
</evidence>
<organism evidence="7 8">
    <name type="scientific">Sulfobacillus benefaciens</name>
    <dbReference type="NCBI Taxonomy" id="453960"/>
    <lineage>
        <taxon>Bacteria</taxon>
        <taxon>Bacillati</taxon>
        <taxon>Bacillota</taxon>
        <taxon>Clostridia</taxon>
        <taxon>Eubacteriales</taxon>
        <taxon>Clostridiales Family XVII. Incertae Sedis</taxon>
        <taxon>Sulfobacillus</taxon>
    </lineage>
</organism>
<comment type="similarity">
    <text evidence="2">Belongs to the autoinducer-2 exporter (AI-2E) (TC 2.A.86) family.</text>
</comment>
<feature type="transmembrane region" description="Helical" evidence="6">
    <location>
        <begin position="209"/>
        <end position="231"/>
    </location>
</feature>
<accession>A0A2T2XLR1</accession>
<dbReference type="AlphaFoldDB" id="A0A2T2XLR1"/>
<name>A0A2T2XLR1_9FIRM</name>
<evidence type="ECO:0000256" key="3">
    <source>
        <dbReference type="ARBA" id="ARBA00022692"/>
    </source>
</evidence>
<comment type="caution">
    <text evidence="7">The sequence shown here is derived from an EMBL/GenBank/DDBJ whole genome shotgun (WGS) entry which is preliminary data.</text>
</comment>
<dbReference type="GO" id="GO:0055085">
    <property type="term" value="P:transmembrane transport"/>
    <property type="evidence" value="ECO:0007669"/>
    <property type="project" value="TreeGrafter"/>
</dbReference>
<reference evidence="7 8" key="1">
    <citation type="journal article" date="2014" name="BMC Genomics">
        <title>Comparison of environmental and isolate Sulfobacillus genomes reveals diverse carbon, sulfur, nitrogen, and hydrogen metabolisms.</title>
        <authorList>
            <person name="Justice N.B."/>
            <person name="Norman A."/>
            <person name="Brown C.T."/>
            <person name="Singh A."/>
            <person name="Thomas B.C."/>
            <person name="Banfield J.F."/>
        </authorList>
    </citation>
    <scope>NUCLEOTIDE SEQUENCE [LARGE SCALE GENOMIC DNA]</scope>
    <source>
        <strain evidence="7">AMDSBA4</strain>
    </source>
</reference>
<feature type="transmembrane region" description="Helical" evidence="6">
    <location>
        <begin position="143"/>
        <end position="168"/>
    </location>
</feature>
<dbReference type="PANTHER" id="PTHR21716:SF68">
    <property type="entry name" value="TRANSPORT PROTEIN YTVI-RELATED"/>
    <property type="match status" value="1"/>
</dbReference>